<keyword evidence="3 6" id="KW-0560">Oxidoreductase</keyword>
<dbReference type="HAMAP" id="MF_01216">
    <property type="entry name" value="Azoreductase_type1"/>
    <property type="match status" value="1"/>
</dbReference>
<dbReference type="PANTHER" id="PTHR43741">
    <property type="entry name" value="FMN-DEPENDENT NADH-AZOREDUCTASE 1"/>
    <property type="match status" value="1"/>
</dbReference>
<feature type="binding site" evidence="6">
    <location>
        <begin position="95"/>
        <end position="98"/>
    </location>
    <ligand>
        <name>FMN</name>
        <dbReference type="ChEBI" id="CHEBI:58210"/>
    </ligand>
</feature>
<feature type="domain" description="Flavodoxin-like fold" evidence="7">
    <location>
        <begin position="3"/>
        <end position="196"/>
    </location>
</feature>
<protein>
    <recommendedName>
        <fullName evidence="6">FMN dependent NADH:quinone oxidoreductase</fullName>
        <ecNumber evidence="6">1.6.5.-</ecNumber>
    </recommendedName>
    <alternativeName>
        <fullName evidence="6">Azo-dye reductase</fullName>
    </alternativeName>
    <alternativeName>
        <fullName evidence="6">FMN-dependent NADH-azo compound oxidoreductase</fullName>
    </alternativeName>
    <alternativeName>
        <fullName evidence="6">FMN-dependent NADH-azoreductase</fullName>
        <ecNumber evidence="6">1.7.1.17</ecNumber>
    </alternativeName>
</protein>
<sequence length="203" mass="22048">MNNVLAINTSLNGTQGNSNQLVEHFLDKLAAKQQTTVTVRDLVETDLPHLSAEEMAAWMTPQDERNAQQASLASLSDSLVEELQQADTLVLGMPMYNFGVPSAFKAWIDRVARAGITFRYTESGPQGLLTGKRAYVLAARGGMYAGTEKDSQTQYLRDVLAFLGIEDVTFVYAEGLAMGPSVSEQAIANAEQKISELIEKTAA</sequence>
<keyword evidence="2 6" id="KW-0288">FMN</keyword>
<dbReference type="RefSeq" id="WP_229159451.1">
    <property type="nucleotide sequence ID" value="NZ_JAJEWP010000001.1"/>
</dbReference>
<reference evidence="8 9" key="1">
    <citation type="submission" date="2021-10" db="EMBL/GenBank/DDBJ databases">
        <title>Draft genome of Aestuariibacter halophilus JC2043.</title>
        <authorList>
            <person name="Emsley S.A."/>
            <person name="Pfannmuller K.M."/>
            <person name="Ushijima B."/>
            <person name="Saw J.H."/>
            <person name="Videau P."/>
        </authorList>
    </citation>
    <scope>NUCLEOTIDE SEQUENCE [LARGE SCALE GENOMIC DNA]</scope>
    <source>
        <strain evidence="8 9">JC2043</strain>
    </source>
</reference>
<dbReference type="InterPro" id="IPR023048">
    <property type="entry name" value="NADH:quinone_OxRdtase_FMN_depd"/>
</dbReference>
<dbReference type="EC" id="1.7.1.17" evidence="6"/>
<dbReference type="InterPro" id="IPR029039">
    <property type="entry name" value="Flavoprotein-like_sf"/>
</dbReference>
<organism evidence="8 9">
    <name type="scientific">Fluctibacter halophilus</name>
    <dbReference type="NCBI Taxonomy" id="226011"/>
    <lineage>
        <taxon>Bacteria</taxon>
        <taxon>Pseudomonadati</taxon>
        <taxon>Pseudomonadota</taxon>
        <taxon>Gammaproteobacteria</taxon>
        <taxon>Alteromonadales</taxon>
        <taxon>Alteromonadaceae</taxon>
        <taxon>Fluctibacter</taxon>
    </lineage>
</organism>
<evidence type="ECO:0000256" key="5">
    <source>
        <dbReference type="ARBA" id="ARBA00048542"/>
    </source>
</evidence>
<comment type="caution">
    <text evidence="6">Lacks conserved residue(s) required for the propagation of feature annotation.</text>
</comment>
<comment type="subunit">
    <text evidence="6">Homodimer.</text>
</comment>
<comment type="caution">
    <text evidence="8">The sequence shown here is derived from an EMBL/GenBank/DDBJ whole genome shotgun (WGS) entry which is preliminary data.</text>
</comment>
<evidence type="ECO:0000256" key="1">
    <source>
        <dbReference type="ARBA" id="ARBA00022630"/>
    </source>
</evidence>
<comment type="catalytic activity">
    <reaction evidence="6">
        <text>2 a quinone + NADH + H(+) = 2 a 1,4-benzosemiquinone + NAD(+)</text>
        <dbReference type="Rhea" id="RHEA:65952"/>
        <dbReference type="ChEBI" id="CHEBI:15378"/>
        <dbReference type="ChEBI" id="CHEBI:57540"/>
        <dbReference type="ChEBI" id="CHEBI:57945"/>
        <dbReference type="ChEBI" id="CHEBI:132124"/>
        <dbReference type="ChEBI" id="CHEBI:134225"/>
    </reaction>
</comment>
<name>A0ABS8G985_9ALTE</name>
<dbReference type="Pfam" id="PF02525">
    <property type="entry name" value="Flavodoxin_2"/>
    <property type="match status" value="1"/>
</dbReference>
<evidence type="ECO:0000313" key="9">
    <source>
        <dbReference type="Proteomes" id="UP001520878"/>
    </source>
</evidence>
<gene>
    <name evidence="6" type="primary">azoR</name>
    <name evidence="8" type="ORF">LJ739_05900</name>
</gene>
<evidence type="ECO:0000256" key="6">
    <source>
        <dbReference type="HAMAP-Rule" id="MF_01216"/>
    </source>
</evidence>
<dbReference type="InterPro" id="IPR003680">
    <property type="entry name" value="Flavodoxin_fold"/>
</dbReference>
<proteinExistence type="inferred from homology"/>
<comment type="function">
    <text evidence="6">Also exhibits azoreductase activity. Catalyzes the reductive cleavage of the azo bond in aromatic azo compounds to the corresponding amines.</text>
</comment>
<comment type="function">
    <text evidence="6">Quinone reductase that provides resistance to thiol-specific stress caused by electrophilic quinones.</text>
</comment>
<evidence type="ECO:0000256" key="3">
    <source>
        <dbReference type="ARBA" id="ARBA00023002"/>
    </source>
</evidence>
<dbReference type="PANTHER" id="PTHR43741:SF2">
    <property type="entry name" value="FMN-DEPENDENT NADH:QUINONE OXIDOREDUCTASE"/>
    <property type="match status" value="1"/>
</dbReference>
<evidence type="ECO:0000313" key="8">
    <source>
        <dbReference type="EMBL" id="MCC2615766.1"/>
    </source>
</evidence>
<keyword evidence="4 6" id="KW-0520">NAD</keyword>
<evidence type="ECO:0000256" key="4">
    <source>
        <dbReference type="ARBA" id="ARBA00023027"/>
    </source>
</evidence>
<dbReference type="EMBL" id="JAJEWP010000001">
    <property type="protein sequence ID" value="MCC2615766.1"/>
    <property type="molecule type" value="Genomic_DNA"/>
</dbReference>
<dbReference type="Proteomes" id="UP001520878">
    <property type="component" value="Unassembled WGS sequence"/>
</dbReference>
<dbReference type="EC" id="1.6.5.-" evidence="6"/>
<keyword evidence="1 6" id="KW-0285">Flavoprotein</keyword>
<dbReference type="InterPro" id="IPR050104">
    <property type="entry name" value="FMN-dep_NADH:Q_OxRdtase_AzoR1"/>
</dbReference>
<evidence type="ECO:0000259" key="7">
    <source>
        <dbReference type="Pfam" id="PF02525"/>
    </source>
</evidence>
<feature type="binding site" evidence="6">
    <location>
        <position position="10"/>
    </location>
    <ligand>
        <name>FMN</name>
        <dbReference type="ChEBI" id="CHEBI:58210"/>
    </ligand>
</feature>
<dbReference type="Gene3D" id="3.40.50.360">
    <property type="match status" value="1"/>
</dbReference>
<evidence type="ECO:0000256" key="2">
    <source>
        <dbReference type="ARBA" id="ARBA00022643"/>
    </source>
</evidence>
<comment type="similarity">
    <text evidence="6">Belongs to the azoreductase type 1 family.</text>
</comment>
<comment type="catalytic activity">
    <reaction evidence="5">
        <text>N,N-dimethyl-1,4-phenylenediamine + anthranilate + 2 NAD(+) = 2-(4-dimethylaminophenyl)diazenylbenzoate + 2 NADH + 2 H(+)</text>
        <dbReference type="Rhea" id="RHEA:55872"/>
        <dbReference type="ChEBI" id="CHEBI:15378"/>
        <dbReference type="ChEBI" id="CHEBI:15783"/>
        <dbReference type="ChEBI" id="CHEBI:16567"/>
        <dbReference type="ChEBI" id="CHEBI:57540"/>
        <dbReference type="ChEBI" id="CHEBI:57945"/>
        <dbReference type="ChEBI" id="CHEBI:71579"/>
        <dbReference type="EC" id="1.7.1.17"/>
    </reaction>
    <physiologicalReaction direction="right-to-left" evidence="5">
        <dbReference type="Rhea" id="RHEA:55874"/>
    </physiologicalReaction>
</comment>
<dbReference type="SUPFAM" id="SSF52218">
    <property type="entry name" value="Flavoproteins"/>
    <property type="match status" value="1"/>
</dbReference>
<keyword evidence="9" id="KW-1185">Reference proteome</keyword>
<accession>A0ABS8G985</accession>
<comment type="cofactor">
    <cofactor evidence="6">
        <name>FMN</name>
        <dbReference type="ChEBI" id="CHEBI:58210"/>
    </cofactor>
    <text evidence="6">Binds 1 FMN per subunit.</text>
</comment>